<dbReference type="PANTHER" id="PTHR35011">
    <property type="entry name" value="2,3-DIKETO-L-GULONATE TRAP TRANSPORTER SMALL PERMEASE PROTEIN YIAM"/>
    <property type="match status" value="1"/>
</dbReference>
<evidence type="ECO:0000256" key="5">
    <source>
        <dbReference type="ARBA" id="ARBA00022692"/>
    </source>
</evidence>
<accession>A0A173V912</accession>
<dbReference type="OrthoDB" id="9814265at2"/>
<feature type="domain" description="Tripartite ATP-independent periplasmic transporters DctQ component" evidence="10">
    <location>
        <begin position="26"/>
        <end position="152"/>
    </location>
</feature>
<evidence type="ECO:0000256" key="7">
    <source>
        <dbReference type="ARBA" id="ARBA00023136"/>
    </source>
</evidence>
<organism evidence="11 12">
    <name type="scientific">Eubacterium ramulus</name>
    <dbReference type="NCBI Taxonomy" id="39490"/>
    <lineage>
        <taxon>Bacteria</taxon>
        <taxon>Bacillati</taxon>
        <taxon>Bacillota</taxon>
        <taxon>Clostridia</taxon>
        <taxon>Eubacteriales</taxon>
        <taxon>Eubacteriaceae</taxon>
        <taxon>Eubacterium</taxon>
    </lineage>
</organism>
<evidence type="ECO:0000256" key="3">
    <source>
        <dbReference type="ARBA" id="ARBA00022475"/>
    </source>
</evidence>
<proteinExistence type="inferred from homology"/>
<dbReference type="InterPro" id="IPR007387">
    <property type="entry name" value="TRAP_DctQ"/>
</dbReference>
<evidence type="ECO:0000259" key="10">
    <source>
        <dbReference type="Pfam" id="PF04290"/>
    </source>
</evidence>
<dbReference type="RefSeq" id="WP_022035907.1">
    <property type="nucleotide sequence ID" value="NZ_CP173382.1"/>
</dbReference>
<name>A0A173V912_EUBRA</name>
<keyword evidence="4" id="KW-0997">Cell inner membrane</keyword>
<keyword evidence="3" id="KW-1003">Cell membrane</keyword>
<comment type="subcellular location">
    <subcellularLocation>
        <location evidence="1">Cell inner membrane</location>
        <topology evidence="1">Multi-pass membrane protein</topology>
    </subcellularLocation>
</comment>
<reference evidence="11 12" key="1">
    <citation type="submission" date="2015-09" db="EMBL/GenBank/DDBJ databases">
        <authorList>
            <consortium name="Pathogen Informatics"/>
        </authorList>
    </citation>
    <scope>NUCLEOTIDE SEQUENCE [LARGE SCALE GENOMIC DNA]</scope>
    <source>
        <strain evidence="11 12">2789STDY5608891</strain>
    </source>
</reference>
<feature type="transmembrane region" description="Helical" evidence="9">
    <location>
        <begin position="14"/>
        <end position="35"/>
    </location>
</feature>
<dbReference type="AlphaFoldDB" id="A0A173V912"/>
<dbReference type="STRING" id="39490.ERS852448_02618"/>
<keyword evidence="7 9" id="KW-0472">Membrane</keyword>
<keyword evidence="6 9" id="KW-1133">Transmembrane helix</keyword>
<comment type="similarity">
    <text evidence="8">Belongs to the TRAP transporter small permease family.</text>
</comment>
<evidence type="ECO:0000313" key="11">
    <source>
        <dbReference type="EMBL" id="CUN23166.1"/>
    </source>
</evidence>
<evidence type="ECO:0000313" key="12">
    <source>
        <dbReference type="Proteomes" id="UP000095492"/>
    </source>
</evidence>
<protein>
    <submittedName>
        <fullName evidence="11">2,3-diketo-L-gulonate TRAP transporter small permease protein YiaM</fullName>
    </submittedName>
</protein>
<dbReference type="GO" id="GO:0022857">
    <property type="term" value="F:transmembrane transporter activity"/>
    <property type="evidence" value="ECO:0007669"/>
    <property type="project" value="TreeGrafter"/>
</dbReference>
<gene>
    <name evidence="11" type="ORF">ERS852448_02618</name>
</gene>
<feature type="transmembrane region" description="Helical" evidence="9">
    <location>
        <begin position="132"/>
        <end position="155"/>
    </location>
</feature>
<feature type="transmembrane region" description="Helical" evidence="9">
    <location>
        <begin position="92"/>
        <end position="112"/>
    </location>
</feature>
<evidence type="ECO:0000256" key="2">
    <source>
        <dbReference type="ARBA" id="ARBA00022448"/>
    </source>
</evidence>
<dbReference type="GO" id="GO:0005886">
    <property type="term" value="C:plasma membrane"/>
    <property type="evidence" value="ECO:0007669"/>
    <property type="project" value="UniProtKB-SubCell"/>
</dbReference>
<sequence>MKGFEKVLDILSKILMWICAFLMLAMVLIVFIEVIRRYALHLTWPWSEELVRYMIVYATFLGGPAAYRMGALTCFDLVVLKMPTKTQNILKYVVNTIIIALCVLILKYSLVVVQSPAIHLMKSAGLKFSMSIPYASIPIGMILMIIFGIEQYFIIHKKIKESNVELEGGQPC</sequence>
<dbReference type="EMBL" id="CYYA01000023">
    <property type="protein sequence ID" value="CUN23166.1"/>
    <property type="molecule type" value="Genomic_DNA"/>
</dbReference>
<dbReference type="GO" id="GO:0015740">
    <property type="term" value="P:C4-dicarboxylate transport"/>
    <property type="evidence" value="ECO:0007669"/>
    <property type="project" value="TreeGrafter"/>
</dbReference>
<evidence type="ECO:0000256" key="1">
    <source>
        <dbReference type="ARBA" id="ARBA00004429"/>
    </source>
</evidence>
<evidence type="ECO:0000256" key="6">
    <source>
        <dbReference type="ARBA" id="ARBA00022989"/>
    </source>
</evidence>
<dbReference type="InterPro" id="IPR055348">
    <property type="entry name" value="DctQ"/>
</dbReference>
<keyword evidence="2" id="KW-0813">Transport</keyword>
<feature type="transmembrane region" description="Helical" evidence="9">
    <location>
        <begin position="55"/>
        <end position="80"/>
    </location>
</feature>
<evidence type="ECO:0000256" key="8">
    <source>
        <dbReference type="ARBA" id="ARBA00038436"/>
    </source>
</evidence>
<evidence type="ECO:0000256" key="4">
    <source>
        <dbReference type="ARBA" id="ARBA00022519"/>
    </source>
</evidence>
<dbReference type="Pfam" id="PF04290">
    <property type="entry name" value="DctQ"/>
    <property type="match status" value="1"/>
</dbReference>
<evidence type="ECO:0000256" key="9">
    <source>
        <dbReference type="SAM" id="Phobius"/>
    </source>
</evidence>
<keyword evidence="5 9" id="KW-0812">Transmembrane</keyword>
<dbReference type="GeneID" id="97392373"/>
<dbReference type="Proteomes" id="UP000095492">
    <property type="component" value="Unassembled WGS sequence"/>
</dbReference>
<dbReference type="PANTHER" id="PTHR35011:SF11">
    <property type="entry name" value="TRAP TRANSPORTER SMALL PERMEASE PROTEIN"/>
    <property type="match status" value="1"/>
</dbReference>